<comment type="caution">
    <text evidence="2">The sequence shown here is derived from an EMBL/GenBank/DDBJ whole genome shotgun (WGS) entry which is preliminary data.</text>
</comment>
<accession>A0A418AJE0</accession>
<evidence type="ECO:0000259" key="1">
    <source>
        <dbReference type="SMART" id="SM00449"/>
    </source>
</evidence>
<dbReference type="Gene3D" id="1.20.1280.50">
    <property type="match status" value="1"/>
</dbReference>
<dbReference type="SUPFAM" id="SSF81383">
    <property type="entry name" value="F-box domain"/>
    <property type="match status" value="1"/>
</dbReference>
<feature type="domain" description="SPRY" evidence="1">
    <location>
        <begin position="195"/>
        <end position="345"/>
    </location>
</feature>
<sequence>MQYSTVLSRHDARGRGGGFSTLATSIMAIPIKAKKQTKSQRKAAAAAARATTNRVQTIQWVEEMLGEHVWELCFEYLDVRSLCQSKLVCRHFQRLAMLPLPWMHQYASVWLPPRISLPDAYYRHSSWIQLWRMHESRMAIDVKLSTRADVTTDTDTRVITVLNNSMLRSLEHGAVESIRSLQPLPPIPCATALHRYVMYFEVTASLTATAISLGMVHLPDHTMCPYGFGSDAHVGWHPVSFGYHSHHHHTPSPGSFPLIFHNGMDVLTMPLMDADASATATADIPHSSTDVFGCGYDQDHHRIFFTHNGTLLGVVPYDIPPGNYCAAFSVDTLYASVTVNWGQLPFAYAIEAHIANHPAMAALHA</sequence>
<gene>
    <name evidence="2" type="ORF">DYB32_009065</name>
</gene>
<proteinExistence type="predicted"/>
<dbReference type="SMART" id="SM00449">
    <property type="entry name" value="SPRY"/>
    <property type="match status" value="1"/>
</dbReference>
<dbReference type="SUPFAM" id="SSF49899">
    <property type="entry name" value="Concanavalin A-like lectins/glucanases"/>
    <property type="match status" value="1"/>
</dbReference>
<protein>
    <recommendedName>
        <fullName evidence="1">SPRY domain-containing protein</fullName>
    </recommendedName>
</protein>
<dbReference type="Pfam" id="PF00622">
    <property type="entry name" value="SPRY"/>
    <property type="match status" value="1"/>
</dbReference>
<keyword evidence="3" id="KW-1185">Reference proteome</keyword>
<dbReference type="Pfam" id="PF00646">
    <property type="entry name" value="F-box"/>
    <property type="match status" value="1"/>
</dbReference>
<dbReference type="VEuPathDB" id="FungiDB:H310_07702"/>
<dbReference type="EMBL" id="QUSY01001745">
    <property type="protein sequence ID" value="RHY23784.1"/>
    <property type="molecule type" value="Genomic_DNA"/>
</dbReference>
<dbReference type="InterPro" id="IPR001810">
    <property type="entry name" value="F-box_dom"/>
</dbReference>
<dbReference type="InterPro" id="IPR036047">
    <property type="entry name" value="F-box-like_dom_sf"/>
</dbReference>
<dbReference type="AlphaFoldDB" id="A0A418AJE0"/>
<evidence type="ECO:0000313" key="3">
    <source>
        <dbReference type="Proteomes" id="UP000285060"/>
    </source>
</evidence>
<evidence type="ECO:0000313" key="2">
    <source>
        <dbReference type="EMBL" id="RHY23784.1"/>
    </source>
</evidence>
<dbReference type="InterPro" id="IPR003877">
    <property type="entry name" value="SPRY_dom"/>
</dbReference>
<name>A0A418AJE0_9STRA</name>
<dbReference type="InterPro" id="IPR013320">
    <property type="entry name" value="ConA-like_dom_sf"/>
</dbReference>
<dbReference type="CDD" id="cd09917">
    <property type="entry name" value="F-box_SF"/>
    <property type="match status" value="1"/>
</dbReference>
<dbReference type="Proteomes" id="UP000285060">
    <property type="component" value="Unassembled WGS sequence"/>
</dbReference>
<dbReference type="Gene3D" id="2.60.120.920">
    <property type="match status" value="1"/>
</dbReference>
<dbReference type="InterPro" id="IPR043136">
    <property type="entry name" value="B30.2/SPRY_sf"/>
</dbReference>
<organism evidence="2 3">
    <name type="scientific">Aphanomyces invadans</name>
    <dbReference type="NCBI Taxonomy" id="157072"/>
    <lineage>
        <taxon>Eukaryota</taxon>
        <taxon>Sar</taxon>
        <taxon>Stramenopiles</taxon>
        <taxon>Oomycota</taxon>
        <taxon>Saprolegniomycetes</taxon>
        <taxon>Saprolegniales</taxon>
        <taxon>Verrucalvaceae</taxon>
        <taxon>Aphanomyces</taxon>
    </lineage>
</organism>
<reference evidence="2 3" key="1">
    <citation type="submission" date="2018-08" db="EMBL/GenBank/DDBJ databases">
        <title>Aphanomyces genome sequencing and annotation.</title>
        <authorList>
            <person name="Minardi D."/>
            <person name="Oidtmann B."/>
            <person name="Van Der Giezen M."/>
            <person name="Studholme D.J."/>
        </authorList>
    </citation>
    <scope>NUCLEOTIDE SEQUENCE [LARGE SCALE GENOMIC DNA]</scope>
    <source>
        <strain evidence="2 3">NJM0002</strain>
    </source>
</reference>
<dbReference type="InterPro" id="IPR044736">
    <property type="entry name" value="Gid1/RanBPM/SPLA_SPRY"/>
</dbReference>
<dbReference type="CDD" id="cd12885">
    <property type="entry name" value="SPRY_RanBP_like"/>
    <property type="match status" value="1"/>
</dbReference>